<keyword evidence="3" id="KW-0732">Signal</keyword>
<reference evidence="5" key="1">
    <citation type="submission" date="2022-01" db="EMBL/GenBank/DDBJ databases">
        <authorList>
            <person name="Braso-Vives M."/>
        </authorList>
    </citation>
    <scope>NUCLEOTIDE SEQUENCE</scope>
</reference>
<dbReference type="Pfam" id="PF13202">
    <property type="entry name" value="EF-hand_5"/>
    <property type="match status" value="3"/>
</dbReference>
<dbReference type="EMBL" id="OV696699">
    <property type="protein sequence ID" value="CAH1245709.1"/>
    <property type="molecule type" value="Genomic_DNA"/>
</dbReference>
<dbReference type="GO" id="GO:0005783">
    <property type="term" value="C:endoplasmic reticulum"/>
    <property type="evidence" value="ECO:0007669"/>
    <property type="project" value="TreeGrafter"/>
</dbReference>
<proteinExistence type="inferred from homology"/>
<dbReference type="InterPro" id="IPR018247">
    <property type="entry name" value="EF_Hand_1_Ca_BS"/>
</dbReference>
<feature type="domain" description="EF-hand" evidence="4">
    <location>
        <begin position="254"/>
        <end position="277"/>
    </location>
</feature>
<name>A0A8J9Z1Z5_BRALA</name>
<dbReference type="Proteomes" id="UP000838412">
    <property type="component" value="Chromosome 14"/>
</dbReference>
<keyword evidence="2" id="KW-0106">Calcium</keyword>
<keyword evidence="6" id="KW-1185">Reference proteome</keyword>
<dbReference type="OrthoDB" id="9984160at2759"/>
<dbReference type="InterPro" id="IPR002048">
    <property type="entry name" value="EF_hand_dom"/>
</dbReference>
<evidence type="ECO:0000259" key="4">
    <source>
        <dbReference type="PROSITE" id="PS50222"/>
    </source>
</evidence>
<evidence type="ECO:0000313" key="6">
    <source>
        <dbReference type="Proteomes" id="UP000838412"/>
    </source>
</evidence>
<dbReference type="InterPro" id="IPR011992">
    <property type="entry name" value="EF-hand-dom_pair"/>
</dbReference>
<organism evidence="5 6">
    <name type="scientific">Branchiostoma lanceolatum</name>
    <name type="common">Common lancelet</name>
    <name type="synonym">Amphioxus lanceolatum</name>
    <dbReference type="NCBI Taxonomy" id="7740"/>
    <lineage>
        <taxon>Eukaryota</taxon>
        <taxon>Metazoa</taxon>
        <taxon>Chordata</taxon>
        <taxon>Cephalochordata</taxon>
        <taxon>Leptocardii</taxon>
        <taxon>Amphioxiformes</taxon>
        <taxon>Branchiostomatidae</taxon>
        <taxon>Branchiostoma</taxon>
    </lineage>
</organism>
<dbReference type="SMART" id="SM00054">
    <property type="entry name" value="EFh"/>
    <property type="match status" value="4"/>
</dbReference>
<evidence type="ECO:0000256" key="2">
    <source>
        <dbReference type="ARBA" id="ARBA00022837"/>
    </source>
</evidence>
<protein>
    <submittedName>
        <fullName evidence="5">Hypp7528 protein</fullName>
    </submittedName>
</protein>
<dbReference type="PROSITE" id="PS50222">
    <property type="entry name" value="EF_HAND_2"/>
    <property type="match status" value="2"/>
</dbReference>
<dbReference type="SUPFAM" id="SSF47473">
    <property type="entry name" value="EF-hand"/>
    <property type="match status" value="4"/>
</dbReference>
<dbReference type="PANTHER" id="PTHR10827">
    <property type="entry name" value="RETICULOCALBIN"/>
    <property type="match status" value="1"/>
</dbReference>
<gene>
    <name evidence="5" type="primary">Hypp7528</name>
    <name evidence="5" type="ORF">BLAG_LOCUS7946</name>
</gene>
<dbReference type="Gene3D" id="1.10.238.10">
    <property type="entry name" value="EF-hand"/>
    <property type="match status" value="4"/>
</dbReference>
<dbReference type="PROSITE" id="PS00018">
    <property type="entry name" value="EF_HAND_1"/>
    <property type="match status" value="3"/>
</dbReference>
<dbReference type="PANTHER" id="PTHR10827:SF52">
    <property type="entry name" value="IP16409P"/>
    <property type="match status" value="1"/>
</dbReference>
<evidence type="ECO:0000313" key="5">
    <source>
        <dbReference type="EMBL" id="CAH1245709.1"/>
    </source>
</evidence>
<dbReference type="GO" id="GO:0005509">
    <property type="term" value="F:calcium ion binding"/>
    <property type="evidence" value="ECO:0007669"/>
    <property type="project" value="InterPro"/>
</dbReference>
<dbReference type="AlphaFoldDB" id="A0A8J9Z1Z5"/>
<accession>A0A8J9Z1Z5</accession>
<feature type="chain" id="PRO_5035463080" evidence="3">
    <location>
        <begin position="20"/>
        <end position="366"/>
    </location>
</feature>
<sequence>MGPFLLFFVAMATASPVKRQEDFFGLMDLNGDNRLWRSEVMASMTMDQAIFAMDPDGDGFFNILQVYQLTDDPNIFPLLDTNSDGRVSYDEVRLGTNMARIFDREDTNGDGFLDGPEAEKMVLIYAEVIVSGHGFMSRDMIDTNGDQVLSKDEMLNAMSQDQVFAATDLDRDGHYTQPQIEGNFGATIYQTMDVNADAEVSFGEFRKVMDMGGLFDFFDADASGSLEGDEQNSMIGVYNLVLNAGAAWITDPTLDTDGDGKLSKQEVMNVMTLDQIMVANDPDADGQFTEIELLSFFDRDYFMRMDADGDGFVTFAEMRAVVDVGPYFDYCDADGSGFLEGLEQNKVVLLYYSILAYQQNNGVNTK</sequence>
<comment type="similarity">
    <text evidence="1">Belongs to the CREC family.</text>
</comment>
<evidence type="ECO:0000256" key="1">
    <source>
        <dbReference type="ARBA" id="ARBA00006431"/>
    </source>
</evidence>
<feature type="domain" description="EF-hand" evidence="4">
    <location>
        <begin position="299"/>
        <end position="328"/>
    </location>
</feature>
<evidence type="ECO:0000256" key="3">
    <source>
        <dbReference type="SAM" id="SignalP"/>
    </source>
</evidence>
<feature type="signal peptide" evidence="3">
    <location>
        <begin position="1"/>
        <end position="19"/>
    </location>
</feature>